<name>A0ABQ5S5R2_9CHLO</name>
<protein>
    <submittedName>
        <fullName evidence="1">Uncharacterized protein</fullName>
    </submittedName>
</protein>
<evidence type="ECO:0000313" key="1">
    <source>
        <dbReference type="EMBL" id="GLI65232.1"/>
    </source>
</evidence>
<gene>
    <name evidence="1" type="ORF">VaNZ11_008717</name>
</gene>
<accession>A0ABQ5S5R2</accession>
<evidence type="ECO:0000313" key="2">
    <source>
        <dbReference type="Proteomes" id="UP001165090"/>
    </source>
</evidence>
<dbReference type="Proteomes" id="UP001165090">
    <property type="component" value="Unassembled WGS sequence"/>
</dbReference>
<proteinExistence type="predicted"/>
<reference evidence="1 2" key="1">
    <citation type="journal article" date="2023" name="IScience">
        <title>Expanded male sex-determining region conserved during the evolution of homothallism in the green alga Volvox.</title>
        <authorList>
            <person name="Yamamoto K."/>
            <person name="Matsuzaki R."/>
            <person name="Mahakham W."/>
            <person name="Heman W."/>
            <person name="Sekimoto H."/>
            <person name="Kawachi M."/>
            <person name="Minakuchi Y."/>
            <person name="Toyoda A."/>
            <person name="Nozaki H."/>
        </authorList>
    </citation>
    <scope>NUCLEOTIDE SEQUENCE [LARGE SCALE GENOMIC DNA]</scope>
    <source>
        <strain evidence="1 2">NIES-4468</strain>
    </source>
</reference>
<keyword evidence="2" id="KW-1185">Reference proteome</keyword>
<dbReference type="EMBL" id="BSDZ01000023">
    <property type="protein sequence ID" value="GLI65232.1"/>
    <property type="molecule type" value="Genomic_DNA"/>
</dbReference>
<feature type="non-terminal residue" evidence="1">
    <location>
        <position position="1"/>
    </location>
</feature>
<sequence length="113" mass="12158">HSRRDNCIPVCPISPRSYSLKGVLPARSASATDVMALDPTRCGTWECTPTPVAPYVAAAVATTEGEAVTMEAEVLASKEAQRPKADLLRLRLVVEQRDRHAIGGCRVVVSQET</sequence>
<comment type="caution">
    <text evidence="1">The sequence shown here is derived from an EMBL/GenBank/DDBJ whole genome shotgun (WGS) entry which is preliminary data.</text>
</comment>
<organism evidence="1 2">
    <name type="scientific">Volvox africanus</name>
    <dbReference type="NCBI Taxonomy" id="51714"/>
    <lineage>
        <taxon>Eukaryota</taxon>
        <taxon>Viridiplantae</taxon>
        <taxon>Chlorophyta</taxon>
        <taxon>core chlorophytes</taxon>
        <taxon>Chlorophyceae</taxon>
        <taxon>CS clade</taxon>
        <taxon>Chlamydomonadales</taxon>
        <taxon>Volvocaceae</taxon>
        <taxon>Volvox</taxon>
    </lineage>
</organism>
<feature type="non-terminal residue" evidence="1">
    <location>
        <position position="113"/>
    </location>
</feature>